<evidence type="ECO:0000313" key="2">
    <source>
        <dbReference type="Proteomes" id="UP001152523"/>
    </source>
</evidence>
<keyword evidence="2" id="KW-1185">Reference proteome</keyword>
<dbReference type="Proteomes" id="UP001152523">
    <property type="component" value="Unassembled WGS sequence"/>
</dbReference>
<dbReference type="PANTHER" id="PTHR31061">
    <property type="entry name" value="LD22376P"/>
    <property type="match status" value="1"/>
</dbReference>
<sequence length="118" mass="13386">MPFEELRLMVLVDDAGKAFPTINHSSWVGVTLVDFVMPFFLFASLDGGMEPGVGDPMVSTQFLIFPPWTESSKRHPNSSIIVALRFGHRRMVRAGSRGRLFVAHLKYINLFCFLLERL</sequence>
<name>A0AAV0GEP4_9ASTE</name>
<proteinExistence type="predicted"/>
<protein>
    <submittedName>
        <fullName evidence="1">Uncharacterized protein</fullName>
    </submittedName>
</protein>
<comment type="caution">
    <text evidence="1">The sequence shown here is derived from an EMBL/GenBank/DDBJ whole genome shotgun (WGS) entry which is preliminary data.</text>
</comment>
<evidence type="ECO:0000313" key="1">
    <source>
        <dbReference type="EMBL" id="CAH9146451.1"/>
    </source>
</evidence>
<reference evidence="1" key="1">
    <citation type="submission" date="2022-07" db="EMBL/GenBank/DDBJ databases">
        <authorList>
            <person name="Macas J."/>
            <person name="Novak P."/>
            <person name="Neumann P."/>
        </authorList>
    </citation>
    <scope>NUCLEOTIDE SEQUENCE</scope>
</reference>
<dbReference type="PANTHER" id="PTHR31061:SF23">
    <property type="entry name" value="OS05G0155700 PROTEIN"/>
    <property type="match status" value="1"/>
</dbReference>
<accession>A0AAV0GEP4</accession>
<dbReference type="EMBL" id="CAMAPF010001104">
    <property type="protein sequence ID" value="CAH9146451.1"/>
    <property type="molecule type" value="Genomic_DNA"/>
</dbReference>
<dbReference type="AlphaFoldDB" id="A0AAV0GEP4"/>
<gene>
    <name evidence="1" type="ORF">CEPIT_LOCUS43002</name>
</gene>
<organism evidence="1 2">
    <name type="scientific">Cuscuta epithymum</name>
    <dbReference type="NCBI Taxonomy" id="186058"/>
    <lineage>
        <taxon>Eukaryota</taxon>
        <taxon>Viridiplantae</taxon>
        <taxon>Streptophyta</taxon>
        <taxon>Embryophyta</taxon>
        <taxon>Tracheophyta</taxon>
        <taxon>Spermatophyta</taxon>
        <taxon>Magnoliopsida</taxon>
        <taxon>eudicotyledons</taxon>
        <taxon>Gunneridae</taxon>
        <taxon>Pentapetalae</taxon>
        <taxon>asterids</taxon>
        <taxon>lamiids</taxon>
        <taxon>Solanales</taxon>
        <taxon>Convolvulaceae</taxon>
        <taxon>Cuscuteae</taxon>
        <taxon>Cuscuta</taxon>
        <taxon>Cuscuta subgen. Cuscuta</taxon>
    </lineage>
</organism>